<dbReference type="PANTHER" id="PTHR23301">
    <property type="entry name" value="CHITIN BINDING PERITROPHIN-A"/>
    <property type="match status" value="1"/>
</dbReference>
<feature type="domain" description="Chitin-binding type-2" evidence="8">
    <location>
        <begin position="182"/>
        <end position="239"/>
    </location>
</feature>
<feature type="domain" description="Chitin-binding type-2" evidence="8">
    <location>
        <begin position="356"/>
        <end position="413"/>
    </location>
</feature>
<dbReference type="EMBL" id="CH964095">
    <property type="protein sequence ID" value="EDW79338.2"/>
    <property type="molecule type" value="Genomic_DNA"/>
</dbReference>
<dbReference type="PANTHER" id="PTHR23301:SF0">
    <property type="entry name" value="CHITIN-BINDING TYPE-2 DOMAIN-CONTAINING PROTEIN-RELATED"/>
    <property type="match status" value="1"/>
</dbReference>
<evidence type="ECO:0000256" key="4">
    <source>
        <dbReference type="ARBA" id="ARBA00023157"/>
    </source>
</evidence>
<name>B4N3Y3_DROWI</name>
<dbReference type="PROSITE" id="PS50940">
    <property type="entry name" value="CHIT_BIND_II"/>
    <property type="match status" value="4"/>
</dbReference>
<evidence type="ECO:0000256" key="5">
    <source>
        <dbReference type="ARBA" id="ARBA00023180"/>
    </source>
</evidence>
<evidence type="ECO:0000256" key="1">
    <source>
        <dbReference type="ARBA" id="ARBA00022669"/>
    </source>
</evidence>
<dbReference type="InterPro" id="IPR036508">
    <property type="entry name" value="Chitin-bd_dom_sf"/>
</dbReference>
<evidence type="ECO:0000256" key="2">
    <source>
        <dbReference type="ARBA" id="ARBA00022729"/>
    </source>
</evidence>
<feature type="signal peptide" evidence="7">
    <location>
        <begin position="1"/>
        <end position="22"/>
    </location>
</feature>
<evidence type="ECO:0000256" key="6">
    <source>
        <dbReference type="SAM" id="MobiDB-lite"/>
    </source>
</evidence>
<dbReference type="SUPFAM" id="SSF57625">
    <property type="entry name" value="Invertebrate chitin-binding proteins"/>
    <property type="match status" value="5"/>
</dbReference>
<protein>
    <recommendedName>
        <fullName evidence="8">Chitin-binding type-2 domain-containing protein</fullName>
    </recommendedName>
</protein>
<evidence type="ECO:0000259" key="8">
    <source>
        <dbReference type="PROSITE" id="PS50940"/>
    </source>
</evidence>
<evidence type="ECO:0000256" key="3">
    <source>
        <dbReference type="ARBA" id="ARBA00022737"/>
    </source>
</evidence>
<dbReference type="GO" id="GO:0005576">
    <property type="term" value="C:extracellular region"/>
    <property type="evidence" value="ECO:0007669"/>
    <property type="project" value="InterPro"/>
</dbReference>
<feature type="compositionally biased region" description="Acidic residues" evidence="6">
    <location>
        <begin position="110"/>
        <end position="127"/>
    </location>
</feature>
<organism evidence="9 10">
    <name type="scientific">Drosophila willistoni</name>
    <name type="common">Fruit fly</name>
    <dbReference type="NCBI Taxonomy" id="7260"/>
    <lineage>
        <taxon>Eukaryota</taxon>
        <taxon>Metazoa</taxon>
        <taxon>Ecdysozoa</taxon>
        <taxon>Arthropoda</taxon>
        <taxon>Hexapoda</taxon>
        <taxon>Insecta</taxon>
        <taxon>Pterygota</taxon>
        <taxon>Neoptera</taxon>
        <taxon>Endopterygota</taxon>
        <taxon>Diptera</taxon>
        <taxon>Brachycera</taxon>
        <taxon>Muscomorpha</taxon>
        <taxon>Ephydroidea</taxon>
        <taxon>Drosophilidae</taxon>
        <taxon>Drosophila</taxon>
        <taxon>Sophophora</taxon>
    </lineage>
</organism>
<keyword evidence="3" id="KW-0677">Repeat</keyword>
<accession>B4N3Y3</accession>
<keyword evidence="4" id="KW-1015">Disulfide bond</keyword>
<dbReference type="Proteomes" id="UP000007798">
    <property type="component" value="Unassembled WGS sequence"/>
</dbReference>
<dbReference type="Pfam" id="PF01607">
    <property type="entry name" value="CBM_14"/>
    <property type="match status" value="5"/>
</dbReference>
<dbReference type="KEGG" id="dwi:6645637"/>
<evidence type="ECO:0000313" key="10">
    <source>
        <dbReference type="Proteomes" id="UP000007798"/>
    </source>
</evidence>
<keyword evidence="10" id="KW-1185">Reference proteome</keyword>
<dbReference type="Gene3D" id="2.170.140.10">
    <property type="entry name" value="Chitin binding domain"/>
    <property type="match status" value="4"/>
</dbReference>
<proteinExistence type="predicted"/>
<dbReference type="OrthoDB" id="6059830at2759"/>
<dbReference type="SMART" id="SM00494">
    <property type="entry name" value="ChtBD2"/>
    <property type="match status" value="5"/>
</dbReference>
<dbReference type="InParanoid" id="B4N3Y3"/>
<evidence type="ECO:0000256" key="7">
    <source>
        <dbReference type="SAM" id="SignalP"/>
    </source>
</evidence>
<feature type="compositionally biased region" description="Low complexity" evidence="6">
    <location>
        <begin position="151"/>
        <end position="169"/>
    </location>
</feature>
<gene>
    <name evidence="9" type="primary">Dwil\GK25277</name>
    <name evidence="9" type="ORF">Dwil_GK25277</name>
</gene>
<dbReference type="InterPro" id="IPR051940">
    <property type="entry name" value="Chitin_bind-dev_reg"/>
</dbReference>
<keyword evidence="1" id="KW-0147">Chitin-binding</keyword>
<feature type="chain" id="PRO_5006458205" description="Chitin-binding type-2 domain-containing protein" evidence="7">
    <location>
        <begin position="23"/>
        <end position="490"/>
    </location>
</feature>
<sequence length="490" mass="53406">MRKESSWFCQLLLVLGLQLALGELVDICSQEADGSRLPLSSHCGRFVVCQDREVASIGSCPRGLHFNRVLGECDFQWRANCLGLSAFATTDDKCTCSCCVDECNDLDLDVDDDDNDNDNGNDKDDVETTTPCAPDDKDDTTVPIATDDPEITTTPRTTTTDNSISSSTTPAGKVPAYCSDSRADCANKTDGDMLPIDGECGKFIQCAHGCVQEFSCPGSLFFDPTYNLCNHAYMVDCTPLEASGDEADDDVIVGPSGTTCSNQSVCAKQPDGKMFANPDTNGYLVCQCQCPIAMPCDEYTKFNETAQVCDWDWDSVSDVNATSDIICPGDLVYNATSDECDYPDGYVPVVVCNSTSTVCQNQEEGTLFPVNGTCNKFYKCNFNCAVEQDCPNNLIYDSESQICDYPQNVDCEWDYVPPSGETAGPSGIACESNGRCLGKREGTYLPSVTSCNKYVVCQCECEVEMPCDDNLYWDQDLMTCNYPEKVVCTL</sequence>
<dbReference type="AlphaFoldDB" id="B4N3Y3"/>
<feature type="domain" description="Chitin-binding type-2" evidence="8">
    <location>
        <begin position="25"/>
        <end position="83"/>
    </location>
</feature>
<feature type="domain" description="Chitin-binding type-2" evidence="8">
    <location>
        <begin position="433"/>
        <end position="490"/>
    </location>
</feature>
<dbReference type="HOGENOM" id="CLU_567754_0_0_1"/>
<keyword evidence="5" id="KW-0325">Glycoprotein</keyword>
<dbReference type="eggNOG" id="ENOG502RXZX">
    <property type="taxonomic scope" value="Eukaryota"/>
</dbReference>
<keyword evidence="2 7" id="KW-0732">Signal</keyword>
<dbReference type="STRING" id="7260.B4N3Y3"/>
<dbReference type="InterPro" id="IPR002557">
    <property type="entry name" value="Chitin-bd_dom"/>
</dbReference>
<feature type="region of interest" description="Disordered" evidence="6">
    <location>
        <begin position="110"/>
        <end position="172"/>
    </location>
</feature>
<dbReference type="GO" id="GO:0008061">
    <property type="term" value="F:chitin binding"/>
    <property type="evidence" value="ECO:0007669"/>
    <property type="project" value="UniProtKB-KW"/>
</dbReference>
<reference evidence="9 10" key="1">
    <citation type="journal article" date="2007" name="Nature">
        <title>Evolution of genes and genomes on the Drosophila phylogeny.</title>
        <authorList>
            <consortium name="Drosophila 12 Genomes Consortium"/>
            <person name="Clark A.G."/>
            <person name="Eisen M.B."/>
            <person name="Smith D.R."/>
            <person name="Bergman C.M."/>
            <person name="Oliver B."/>
            <person name="Markow T.A."/>
            <person name="Kaufman T.C."/>
            <person name="Kellis M."/>
            <person name="Gelbart W."/>
            <person name="Iyer V.N."/>
            <person name="Pollard D.A."/>
            <person name="Sackton T.B."/>
            <person name="Larracuente A.M."/>
            <person name="Singh N.D."/>
            <person name="Abad J.P."/>
            <person name="Abt D.N."/>
            <person name="Adryan B."/>
            <person name="Aguade M."/>
            <person name="Akashi H."/>
            <person name="Anderson W.W."/>
            <person name="Aquadro C.F."/>
            <person name="Ardell D.H."/>
            <person name="Arguello R."/>
            <person name="Artieri C.G."/>
            <person name="Barbash D.A."/>
            <person name="Barker D."/>
            <person name="Barsanti P."/>
            <person name="Batterham P."/>
            <person name="Batzoglou S."/>
            <person name="Begun D."/>
            <person name="Bhutkar A."/>
            <person name="Blanco E."/>
            <person name="Bosak S.A."/>
            <person name="Bradley R.K."/>
            <person name="Brand A.D."/>
            <person name="Brent M.R."/>
            <person name="Brooks A.N."/>
            <person name="Brown R.H."/>
            <person name="Butlin R.K."/>
            <person name="Caggese C."/>
            <person name="Calvi B.R."/>
            <person name="Bernardo de Carvalho A."/>
            <person name="Caspi A."/>
            <person name="Castrezana S."/>
            <person name="Celniker S.E."/>
            <person name="Chang J.L."/>
            <person name="Chapple C."/>
            <person name="Chatterji S."/>
            <person name="Chinwalla A."/>
            <person name="Civetta A."/>
            <person name="Clifton S.W."/>
            <person name="Comeron J.M."/>
            <person name="Costello J.C."/>
            <person name="Coyne J.A."/>
            <person name="Daub J."/>
            <person name="David R.G."/>
            <person name="Delcher A.L."/>
            <person name="Delehaunty K."/>
            <person name="Do C.B."/>
            <person name="Ebling H."/>
            <person name="Edwards K."/>
            <person name="Eickbush T."/>
            <person name="Evans J.D."/>
            <person name="Filipski A."/>
            <person name="Findeiss S."/>
            <person name="Freyhult E."/>
            <person name="Fulton L."/>
            <person name="Fulton R."/>
            <person name="Garcia A.C."/>
            <person name="Gardiner A."/>
            <person name="Garfield D.A."/>
            <person name="Garvin B.E."/>
            <person name="Gibson G."/>
            <person name="Gilbert D."/>
            <person name="Gnerre S."/>
            <person name="Godfrey J."/>
            <person name="Good R."/>
            <person name="Gotea V."/>
            <person name="Gravely B."/>
            <person name="Greenberg A.J."/>
            <person name="Griffiths-Jones S."/>
            <person name="Gross S."/>
            <person name="Guigo R."/>
            <person name="Gustafson E.A."/>
            <person name="Haerty W."/>
            <person name="Hahn M.W."/>
            <person name="Halligan D.L."/>
            <person name="Halpern A.L."/>
            <person name="Halter G.M."/>
            <person name="Han M.V."/>
            <person name="Heger A."/>
            <person name="Hillier L."/>
            <person name="Hinrichs A.S."/>
            <person name="Holmes I."/>
            <person name="Hoskins R.A."/>
            <person name="Hubisz M.J."/>
            <person name="Hultmark D."/>
            <person name="Huntley M.A."/>
            <person name="Jaffe D.B."/>
            <person name="Jagadeeshan S."/>
            <person name="Jeck W.R."/>
            <person name="Johnson J."/>
            <person name="Jones C.D."/>
            <person name="Jordan W.C."/>
            <person name="Karpen G.H."/>
            <person name="Kataoka E."/>
            <person name="Keightley P.D."/>
            <person name="Kheradpour P."/>
            <person name="Kirkness E.F."/>
            <person name="Koerich L.B."/>
            <person name="Kristiansen K."/>
            <person name="Kudrna D."/>
            <person name="Kulathinal R.J."/>
            <person name="Kumar S."/>
            <person name="Kwok R."/>
            <person name="Lander E."/>
            <person name="Langley C.H."/>
            <person name="Lapoint R."/>
            <person name="Lazzaro B.P."/>
            <person name="Lee S.J."/>
            <person name="Levesque L."/>
            <person name="Li R."/>
            <person name="Lin C.F."/>
            <person name="Lin M.F."/>
            <person name="Lindblad-Toh K."/>
            <person name="Llopart A."/>
            <person name="Long M."/>
            <person name="Low L."/>
            <person name="Lozovsky E."/>
            <person name="Lu J."/>
            <person name="Luo M."/>
            <person name="Machado C.A."/>
            <person name="Makalowski W."/>
            <person name="Marzo M."/>
            <person name="Matsuda M."/>
            <person name="Matzkin L."/>
            <person name="McAllister B."/>
            <person name="McBride C.S."/>
            <person name="McKernan B."/>
            <person name="McKernan K."/>
            <person name="Mendez-Lago M."/>
            <person name="Minx P."/>
            <person name="Mollenhauer M.U."/>
            <person name="Montooth K."/>
            <person name="Mount S.M."/>
            <person name="Mu X."/>
            <person name="Myers E."/>
            <person name="Negre B."/>
            <person name="Newfeld S."/>
            <person name="Nielsen R."/>
            <person name="Noor M.A."/>
            <person name="O'Grady P."/>
            <person name="Pachter L."/>
            <person name="Papaceit M."/>
            <person name="Parisi M.J."/>
            <person name="Parisi M."/>
            <person name="Parts L."/>
            <person name="Pedersen J.S."/>
            <person name="Pesole G."/>
            <person name="Phillippy A.M."/>
            <person name="Ponting C.P."/>
            <person name="Pop M."/>
            <person name="Porcelli D."/>
            <person name="Powell J.R."/>
            <person name="Prohaska S."/>
            <person name="Pruitt K."/>
            <person name="Puig M."/>
            <person name="Quesneville H."/>
            <person name="Ram K.R."/>
            <person name="Rand D."/>
            <person name="Rasmussen M.D."/>
            <person name="Reed L.K."/>
            <person name="Reenan R."/>
            <person name="Reily A."/>
            <person name="Remington K.A."/>
            <person name="Rieger T.T."/>
            <person name="Ritchie M.G."/>
            <person name="Robin C."/>
            <person name="Rogers Y.H."/>
            <person name="Rohde C."/>
            <person name="Rozas J."/>
            <person name="Rubenfield M.J."/>
            <person name="Ruiz A."/>
            <person name="Russo S."/>
            <person name="Salzberg S.L."/>
            <person name="Sanchez-Gracia A."/>
            <person name="Saranga D.J."/>
            <person name="Sato H."/>
            <person name="Schaeffer S.W."/>
            <person name="Schatz M.C."/>
            <person name="Schlenke T."/>
            <person name="Schwartz R."/>
            <person name="Segarra C."/>
            <person name="Singh R.S."/>
            <person name="Sirot L."/>
            <person name="Sirota M."/>
            <person name="Sisneros N.B."/>
            <person name="Smith C.D."/>
            <person name="Smith T.F."/>
            <person name="Spieth J."/>
            <person name="Stage D.E."/>
            <person name="Stark A."/>
            <person name="Stephan W."/>
            <person name="Strausberg R.L."/>
            <person name="Strempel S."/>
            <person name="Sturgill D."/>
            <person name="Sutton G."/>
            <person name="Sutton G.G."/>
            <person name="Tao W."/>
            <person name="Teichmann S."/>
            <person name="Tobari Y.N."/>
            <person name="Tomimura Y."/>
            <person name="Tsolas J.M."/>
            <person name="Valente V.L."/>
            <person name="Venter E."/>
            <person name="Venter J.C."/>
            <person name="Vicario S."/>
            <person name="Vieira F.G."/>
            <person name="Vilella A.J."/>
            <person name="Villasante A."/>
            <person name="Walenz B."/>
            <person name="Wang J."/>
            <person name="Wasserman M."/>
            <person name="Watts T."/>
            <person name="Wilson D."/>
            <person name="Wilson R.K."/>
            <person name="Wing R.A."/>
            <person name="Wolfner M.F."/>
            <person name="Wong A."/>
            <person name="Wong G.K."/>
            <person name="Wu C.I."/>
            <person name="Wu G."/>
            <person name="Yamamoto D."/>
            <person name="Yang H.P."/>
            <person name="Yang S.P."/>
            <person name="Yorke J.A."/>
            <person name="Yoshida K."/>
            <person name="Zdobnov E."/>
            <person name="Zhang P."/>
            <person name="Zhang Y."/>
            <person name="Zimin A.V."/>
            <person name="Baldwin J."/>
            <person name="Abdouelleil A."/>
            <person name="Abdulkadir J."/>
            <person name="Abebe A."/>
            <person name="Abera B."/>
            <person name="Abreu J."/>
            <person name="Acer S.C."/>
            <person name="Aftuck L."/>
            <person name="Alexander A."/>
            <person name="An P."/>
            <person name="Anderson E."/>
            <person name="Anderson S."/>
            <person name="Arachi H."/>
            <person name="Azer M."/>
            <person name="Bachantsang P."/>
            <person name="Barry A."/>
            <person name="Bayul T."/>
            <person name="Berlin A."/>
            <person name="Bessette D."/>
            <person name="Bloom T."/>
            <person name="Blye J."/>
            <person name="Boguslavskiy L."/>
            <person name="Bonnet C."/>
            <person name="Boukhgalter B."/>
            <person name="Bourzgui I."/>
            <person name="Brown A."/>
            <person name="Cahill P."/>
            <person name="Channer S."/>
            <person name="Cheshatsang Y."/>
            <person name="Chuda L."/>
            <person name="Citroen M."/>
            <person name="Collymore A."/>
            <person name="Cooke P."/>
            <person name="Costello M."/>
            <person name="D'Aco K."/>
            <person name="Daza R."/>
            <person name="De Haan G."/>
            <person name="DeGray S."/>
            <person name="DeMaso C."/>
            <person name="Dhargay N."/>
            <person name="Dooley K."/>
            <person name="Dooley E."/>
            <person name="Doricent M."/>
            <person name="Dorje P."/>
            <person name="Dorjee K."/>
            <person name="Dupes A."/>
            <person name="Elong R."/>
            <person name="Falk J."/>
            <person name="Farina A."/>
            <person name="Faro S."/>
            <person name="Ferguson D."/>
            <person name="Fisher S."/>
            <person name="Foley C.D."/>
            <person name="Franke A."/>
            <person name="Friedrich D."/>
            <person name="Gadbois L."/>
            <person name="Gearin G."/>
            <person name="Gearin C.R."/>
            <person name="Giannoukos G."/>
            <person name="Goode T."/>
            <person name="Graham J."/>
            <person name="Grandbois E."/>
            <person name="Grewal S."/>
            <person name="Gyaltsen K."/>
            <person name="Hafez N."/>
            <person name="Hagos B."/>
            <person name="Hall J."/>
            <person name="Henson C."/>
            <person name="Hollinger A."/>
            <person name="Honan T."/>
            <person name="Huard M.D."/>
            <person name="Hughes L."/>
            <person name="Hurhula B."/>
            <person name="Husby M.E."/>
            <person name="Kamat A."/>
            <person name="Kanga B."/>
            <person name="Kashin S."/>
            <person name="Khazanovich D."/>
            <person name="Kisner P."/>
            <person name="Lance K."/>
            <person name="Lara M."/>
            <person name="Lee W."/>
            <person name="Lennon N."/>
            <person name="Letendre F."/>
            <person name="LeVine R."/>
            <person name="Lipovsky A."/>
            <person name="Liu X."/>
            <person name="Liu J."/>
            <person name="Liu S."/>
            <person name="Lokyitsang T."/>
            <person name="Lokyitsang Y."/>
            <person name="Lubonja R."/>
            <person name="Lui A."/>
            <person name="MacDonald P."/>
            <person name="Magnisalis V."/>
            <person name="Maru K."/>
            <person name="Matthews C."/>
            <person name="McCusker W."/>
            <person name="McDonough S."/>
            <person name="Mehta T."/>
            <person name="Meldrim J."/>
            <person name="Meneus L."/>
            <person name="Mihai O."/>
            <person name="Mihalev A."/>
            <person name="Mihova T."/>
            <person name="Mittelman R."/>
            <person name="Mlenga V."/>
            <person name="Montmayeur A."/>
            <person name="Mulrain L."/>
            <person name="Navidi A."/>
            <person name="Naylor J."/>
            <person name="Negash T."/>
            <person name="Nguyen T."/>
            <person name="Nguyen N."/>
            <person name="Nicol R."/>
            <person name="Norbu C."/>
            <person name="Norbu N."/>
            <person name="Novod N."/>
            <person name="O'Neill B."/>
            <person name="Osman S."/>
            <person name="Markiewicz E."/>
            <person name="Oyono O.L."/>
            <person name="Patti C."/>
            <person name="Phunkhang P."/>
            <person name="Pierre F."/>
            <person name="Priest M."/>
            <person name="Raghuraman S."/>
            <person name="Rege F."/>
            <person name="Reyes R."/>
            <person name="Rise C."/>
            <person name="Rogov P."/>
            <person name="Ross K."/>
            <person name="Ryan E."/>
            <person name="Settipalli S."/>
            <person name="Shea T."/>
            <person name="Sherpa N."/>
            <person name="Shi L."/>
            <person name="Shih D."/>
            <person name="Sparrow T."/>
            <person name="Spaulding J."/>
            <person name="Stalker J."/>
            <person name="Stange-Thomann N."/>
            <person name="Stavropoulos S."/>
            <person name="Stone C."/>
            <person name="Strader C."/>
            <person name="Tesfaye S."/>
            <person name="Thomson T."/>
            <person name="Thoulutsang Y."/>
            <person name="Thoulutsang D."/>
            <person name="Topham K."/>
            <person name="Topping I."/>
            <person name="Tsamla T."/>
            <person name="Vassiliev H."/>
            <person name="Vo A."/>
            <person name="Wangchuk T."/>
            <person name="Wangdi T."/>
            <person name="Weiand M."/>
            <person name="Wilkinson J."/>
            <person name="Wilson A."/>
            <person name="Yadav S."/>
            <person name="Young G."/>
            <person name="Yu Q."/>
            <person name="Zembek L."/>
            <person name="Zhong D."/>
            <person name="Zimmer A."/>
            <person name="Zwirko Z."/>
            <person name="Jaffe D.B."/>
            <person name="Alvarez P."/>
            <person name="Brockman W."/>
            <person name="Butler J."/>
            <person name="Chin C."/>
            <person name="Gnerre S."/>
            <person name="Grabherr M."/>
            <person name="Kleber M."/>
            <person name="Mauceli E."/>
            <person name="MacCallum I."/>
        </authorList>
    </citation>
    <scope>NUCLEOTIDE SEQUENCE [LARGE SCALE GENOMIC DNA]</scope>
    <source>
        <strain evidence="10">Tucson 14030-0811.24</strain>
    </source>
</reference>
<evidence type="ECO:0000313" key="9">
    <source>
        <dbReference type="EMBL" id="EDW79338.2"/>
    </source>
</evidence>